<feature type="transmembrane region" description="Helical" evidence="7">
    <location>
        <begin position="53"/>
        <end position="77"/>
    </location>
</feature>
<evidence type="ECO:0000259" key="9">
    <source>
        <dbReference type="PROSITE" id="PS50929"/>
    </source>
</evidence>
<dbReference type="InterPro" id="IPR011527">
    <property type="entry name" value="ABC1_TM_dom"/>
</dbReference>
<evidence type="ECO:0000256" key="1">
    <source>
        <dbReference type="ARBA" id="ARBA00004651"/>
    </source>
</evidence>
<evidence type="ECO:0000256" key="7">
    <source>
        <dbReference type="SAM" id="Phobius"/>
    </source>
</evidence>
<comment type="subcellular location">
    <subcellularLocation>
        <location evidence="1">Cell membrane</location>
        <topology evidence="1">Multi-pass membrane protein</topology>
    </subcellularLocation>
</comment>
<dbReference type="PANTHER" id="PTHR43394:SF1">
    <property type="entry name" value="ATP-BINDING CASSETTE SUB-FAMILY B MEMBER 10, MITOCHONDRIAL"/>
    <property type="match status" value="1"/>
</dbReference>
<evidence type="ECO:0000259" key="8">
    <source>
        <dbReference type="PROSITE" id="PS50893"/>
    </source>
</evidence>
<feature type="transmembrane region" description="Helical" evidence="7">
    <location>
        <begin position="246"/>
        <end position="264"/>
    </location>
</feature>
<organism evidence="10 11">
    <name type="scientific">Turicibacter bilis</name>
    <dbReference type="NCBI Taxonomy" id="2735723"/>
    <lineage>
        <taxon>Bacteria</taxon>
        <taxon>Bacillati</taxon>
        <taxon>Bacillota</taxon>
        <taxon>Erysipelotrichia</taxon>
        <taxon>Erysipelotrichales</taxon>
        <taxon>Turicibacteraceae</taxon>
        <taxon>Turicibacter</taxon>
    </lineage>
</organism>
<dbReference type="GO" id="GO:0005886">
    <property type="term" value="C:plasma membrane"/>
    <property type="evidence" value="ECO:0007669"/>
    <property type="project" value="UniProtKB-SubCell"/>
</dbReference>
<evidence type="ECO:0000313" key="11">
    <source>
        <dbReference type="Proteomes" id="UP001058072"/>
    </source>
</evidence>
<evidence type="ECO:0000256" key="2">
    <source>
        <dbReference type="ARBA" id="ARBA00022692"/>
    </source>
</evidence>
<evidence type="ECO:0000256" key="6">
    <source>
        <dbReference type="ARBA" id="ARBA00023136"/>
    </source>
</evidence>
<dbReference type="GO" id="GO:0016887">
    <property type="term" value="F:ATP hydrolysis activity"/>
    <property type="evidence" value="ECO:0007669"/>
    <property type="project" value="InterPro"/>
</dbReference>
<proteinExistence type="predicted"/>
<dbReference type="GO" id="GO:0015421">
    <property type="term" value="F:ABC-type oligopeptide transporter activity"/>
    <property type="evidence" value="ECO:0007669"/>
    <property type="project" value="TreeGrafter"/>
</dbReference>
<keyword evidence="4 10" id="KW-0067">ATP-binding</keyword>
<dbReference type="FunFam" id="3.40.50.300:FF:000218">
    <property type="entry name" value="Multidrug ABC transporter ATP-binding protein"/>
    <property type="match status" value="1"/>
</dbReference>
<dbReference type="PROSITE" id="PS00211">
    <property type="entry name" value="ABC_TRANSPORTER_1"/>
    <property type="match status" value="1"/>
</dbReference>
<dbReference type="SUPFAM" id="SSF90123">
    <property type="entry name" value="ABC transporter transmembrane region"/>
    <property type="match status" value="1"/>
</dbReference>
<dbReference type="PROSITE" id="PS50893">
    <property type="entry name" value="ABC_TRANSPORTER_2"/>
    <property type="match status" value="1"/>
</dbReference>
<name>A0A9Q9CHB7_9FIRM</name>
<feature type="transmembrane region" description="Helical" evidence="7">
    <location>
        <begin position="12"/>
        <end position="33"/>
    </location>
</feature>
<dbReference type="SMART" id="SM00382">
    <property type="entry name" value="AAA"/>
    <property type="match status" value="1"/>
</dbReference>
<dbReference type="PROSITE" id="PS50929">
    <property type="entry name" value="ABC_TM1F"/>
    <property type="match status" value="1"/>
</dbReference>
<dbReference type="InterPro" id="IPR027417">
    <property type="entry name" value="P-loop_NTPase"/>
</dbReference>
<protein>
    <submittedName>
        <fullName evidence="10">ABC transporter ATP-binding protein</fullName>
    </submittedName>
</protein>
<dbReference type="InterPro" id="IPR003439">
    <property type="entry name" value="ABC_transporter-like_ATP-bd"/>
</dbReference>
<keyword evidence="2 7" id="KW-0812">Transmembrane</keyword>
<gene>
    <name evidence="10" type="ORF">J0J70_00465</name>
</gene>
<feature type="domain" description="ABC transporter" evidence="8">
    <location>
        <begin position="333"/>
        <end position="568"/>
    </location>
</feature>
<dbReference type="AlphaFoldDB" id="A0A9Q9CHB7"/>
<evidence type="ECO:0000256" key="4">
    <source>
        <dbReference type="ARBA" id="ARBA00022840"/>
    </source>
</evidence>
<dbReference type="Pfam" id="PF00664">
    <property type="entry name" value="ABC_membrane"/>
    <property type="match status" value="1"/>
</dbReference>
<dbReference type="Proteomes" id="UP001058072">
    <property type="component" value="Chromosome"/>
</dbReference>
<dbReference type="Gene3D" id="3.40.50.300">
    <property type="entry name" value="P-loop containing nucleotide triphosphate hydrolases"/>
    <property type="match status" value="1"/>
</dbReference>
<dbReference type="InterPro" id="IPR017871">
    <property type="entry name" value="ABC_transporter-like_CS"/>
</dbReference>
<feature type="transmembrane region" description="Helical" evidence="7">
    <location>
        <begin position="135"/>
        <end position="152"/>
    </location>
</feature>
<accession>A0A9Q9CHB7</accession>
<dbReference type="InterPro" id="IPR036640">
    <property type="entry name" value="ABC1_TM_sf"/>
</dbReference>
<dbReference type="InterPro" id="IPR003593">
    <property type="entry name" value="AAA+_ATPase"/>
</dbReference>
<evidence type="ECO:0000313" key="10">
    <source>
        <dbReference type="EMBL" id="UUF08555.1"/>
    </source>
</evidence>
<evidence type="ECO:0000256" key="3">
    <source>
        <dbReference type="ARBA" id="ARBA00022741"/>
    </source>
</evidence>
<evidence type="ECO:0000256" key="5">
    <source>
        <dbReference type="ARBA" id="ARBA00022989"/>
    </source>
</evidence>
<dbReference type="EMBL" id="CP071250">
    <property type="protein sequence ID" value="UUF08555.1"/>
    <property type="molecule type" value="Genomic_DNA"/>
</dbReference>
<dbReference type="PANTHER" id="PTHR43394">
    <property type="entry name" value="ATP-DEPENDENT PERMEASE MDL1, MITOCHONDRIAL"/>
    <property type="match status" value="1"/>
</dbReference>
<dbReference type="InterPro" id="IPR039421">
    <property type="entry name" value="Type_1_exporter"/>
</dbReference>
<dbReference type="CDD" id="cd18549">
    <property type="entry name" value="ABC_6TM_YwjA_like"/>
    <property type="match status" value="1"/>
</dbReference>
<dbReference type="Pfam" id="PF00005">
    <property type="entry name" value="ABC_tran"/>
    <property type="match status" value="1"/>
</dbReference>
<keyword evidence="3" id="KW-0547">Nucleotide-binding</keyword>
<keyword evidence="5 7" id="KW-1133">Transmembrane helix</keyword>
<dbReference type="Gene3D" id="1.20.1560.10">
    <property type="entry name" value="ABC transporter type 1, transmembrane domain"/>
    <property type="match status" value="1"/>
</dbReference>
<sequence>MFKKFISYYRNHLGLFLIDMAAALIMAGIDLIYPSFTRTFMNDYIPNRNVSAMINISLFLLILFIIRLICSHIVNYWGHIMGARMEFDMRQDLFKKFQTLNFSYYDENKTGVIMSRLVGDLRDITELAHHGPEDIFISAIMIIGSFIILFNINALFTLLIFPIILLIIIFSLWRRNAMMIGFRRTRQTQGEITAQIESSIGGIRLTKSFANEKYEYEKFTENNEQYADSWKNALFQMSVFQSGNNFLIDILNLALLIIGGLLVAKGTITLGDFTAFLLYVNFLIKPIQRLINFMQQFQTGWAGFERFYEIMLLEPKIKTEPQAITLENPKGKITFNHVNFKYDANDEHVLTDFNITIEPGKKIALVGESGVGKSTISLLIPRFYDVTSGEILIDDTNIKNYDLHTLRKNIGHVQQDVYIFYGNIRDNILYGNPDATEEQMIAAAKKARIHDFIMSLENGYDTTVGERGVKLSGGQKQRIAIARVFLKNPAILILDEATSALDNITEMLIQEALDELTVGRTTIIIAHRLSTVKKADEILVLTRQGISERGSHKELIEANGYYAELYESQFKNL</sequence>
<dbReference type="GO" id="GO:0005524">
    <property type="term" value="F:ATP binding"/>
    <property type="evidence" value="ECO:0007669"/>
    <property type="project" value="UniProtKB-KW"/>
</dbReference>
<keyword evidence="6 7" id="KW-0472">Membrane</keyword>
<reference evidence="10" key="1">
    <citation type="submission" date="2021-03" db="EMBL/GenBank/DDBJ databases">
        <title>Comparative Genomics and Metabolomics in the genus Turicibacter.</title>
        <authorList>
            <person name="Maki J."/>
            <person name="Looft T."/>
        </authorList>
    </citation>
    <scope>NUCLEOTIDE SEQUENCE</scope>
    <source>
        <strain evidence="10">ISU324</strain>
    </source>
</reference>
<dbReference type="SUPFAM" id="SSF52540">
    <property type="entry name" value="P-loop containing nucleoside triphosphate hydrolases"/>
    <property type="match status" value="1"/>
</dbReference>
<feature type="domain" description="ABC transmembrane type-1" evidence="9">
    <location>
        <begin position="17"/>
        <end position="299"/>
    </location>
</feature>